<dbReference type="PANTHER" id="PTHR43135">
    <property type="entry name" value="ALPHA-D-RIBOSE 1-METHYLPHOSPHONATE 5-TRIPHOSPHATE DIPHOSPHATASE"/>
    <property type="match status" value="1"/>
</dbReference>
<comment type="caution">
    <text evidence="3">The sequence shown here is derived from an EMBL/GenBank/DDBJ whole genome shotgun (WGS) entry which is preliminary data.</text>
</comment>
<dbReference type="SUPFAM" id="SSF51556">
    <property type="entry name" value="Metallo-dependent hydrolases"/>
    <property type="match status" value="1"/>
</dbReference>
<feature type="signal peptide" evidence="1">
    <location>
        <begin position="1"/>
        <end position="18"/>
    </location>
</feature>
<dbReference type="InterPro" id="IPR032466">
    <property type="entry name" value="Metal_Hydrolase"/>
</dbReference>
<feature type="domain" description="Amidohydrolase-related" evidence="2">
    <location>
        <begin position="79"/>
        <end position="426"/>
    </location>
</feature>
<dbReference type="Proteomes" id="UP001161390">
    <property type="component" value="Unassembled WGS sequence"/>
</dbReference>
<feature type="chain" id="PRO_5045752846" evidence="1">
    <location>
        <begin position="19"/>
        <end position="432"/>
    </location>
</feature>
<dbReference type="CDD" id="cd01299">
    <property type="entry name" value="Met_dep_hydrolase_A"/>
    <property type="match status" value="1"/>
</dbReference>
<organism evidence="3 4">
    <name type="scientific">Algimonas porphyrae</name>
    <dbReference type="NCBI Taxonomy" id="1128113"/>
    <lineage>
        <taxon>Bacteria</taxon>
        <taxon>Pseudomonadati</taxon>
        <taxon>Pseudomonadota</taxon>
        <taxon>Alphaproteobacteria</taxon>
        <taxon>Maricaulales</taxon>
        <taxon>Robiginitomaculaceae</taxon>
        <taxon>Algimonas</taxon>
    </lineage>
</organism>
<evidence type="ECO:0000259" key="2">
    <source>
        <dbReference type="Pfam" id="PF01979"/>
    </source>
</evidence>
<proteinExistence type="predicted"/>
<evidence type="ECO:0000313" key="4">
    <source>
        <dbReference type="Proteomes" id="UP001161390"/>
    </source>
</evidence>
<dbReference type="RefSeq" id="WP_284374284.1">
    <property type="nucleotide sequence ID" value="NZ_BSNJ01000009.1"/>
</dbReference>
<dbReference type="Gene3D" id="2.30.40.10">
    <property type="entry name" value="Urease, subunit C, domain 1"/>
    <property type="match status" value="1"/>
</dbReference>
<dbReference type="PANTHER" id="PTHR43135:SF3">
    <property type="entry name" value="ALPHA-D-RIBOSE 1-METHYLPHOSPHONATE 5-TRIPHOSPHATE DIPHOSPHATASE"/>
    <property type="match status" value="1"/>
</dbReference>
<gene>
    <name evidence="3" type="ORF">GCM10007854_30170</name>
</gene>
<dbReference type="InterPro" id="IPR006680">
    <property type="entry name" value="Amidohydro-rel"/>
</dbReference>
<name>A0ABQ5V4R1_9PROT</name>
<reference evidence="3" key="2">
    <citation type="submission" date="2023-01" db="EMBL/GenBank/DDBJ databases">
        <title>Draft genome sequence of Algimonas porphyrae strain NBRC 108216.</title>
        <authorList>
            <person name="Sun Q."/>
            <person name="Mori K."/>
        </authorList>
    </citation>
    <scope>NUCLEOTIDE SEQUENCE</scope>
    <source>
        <strain evidence="3">NBRC 108216</strain>
    </source>
</reference>
<dbReference type="InterPro" id="IPR011059">
    <property type="entry name" value="Metal-dep_hydrolase_composite"/>
</dbReference>
<protein>
    <submittedName>
        <fullName evidence="3">Xaa-Pro dipeptidase</fullName>
    </submittedName>
</protein>
<dbReference type="Pfam" id="PF01979">
    <property type="entry name" value="Amidohydro_1"/>
    <property type="match status" value="1"/>
</dbReference>
<keyword evidence="1" id="KW-0732">Signal</keyword>
<sequence>MKHLLLAATALLTLPVMAQANHHGEAKTTLIHAGTLIAVPGETPLKNQTIVVQDGKVQRIVAGFMTDPDAKTIDAKNMTVLPGLIDSHVHLRGDRATGRPDDVVRLEAGDVALQAAAHAKTTLMAGFTAVQDVGGPKEIFALRRAINKGLVPGPHIRAAGSAIAATGGHGDFHGFKDDILDMYQSETICDGPADCRRAVRQAVKNGADVIKITATGGVLSDTNAGTGQQLLDDELEAIVETAATMGRKVTAHAHDKDGIDAALRAGIDSIEHGSFMDRETSRLFRQNDAVLVPTVLAGMTVAEWAADPDTFLTPNQVKKARAVGPAMQDMARLAYENGVTIAFGTDSGVSAHGDNAKEFQYMVAAGMSPMEAIRSATVVAADHIQMGDMIGTLEPGKQADIIAVDEDPLADVAALMDVDFVMKGGVVYKHDR</sequence>
<dbReference type="Gene3D" id="3.20.20.140">
    <property type="entry name" value="Metal-dependent hydrolases"/>
    <property type="match status" value="1"/>
</dbReference>
<dbReference type="SUPFAM" id="SSF51338">
    <property type="entry name" value="Composite domain of metallo-dependent hydrolases"/>
    <property type="match status" value="1"/>
</dbReference>
<evidence type="ECO:0000313" key="3">
    <source>
        <dbReference type="EMBL" id="GLQ22062.1"/>
    </source>
</evidence>
<accession>A0ABQ5V4R1</accession>
<dbReference type="InterPro" id="IPR057744">
    <property type="entry name" value="OTAase-like"/>
</dbReference>
<reference evidence="3" key="1">
    <citation type="journal article" date="2014" name="Int. J. Syst. Evol. Microbiol.">
        <title>Complete genome of a new Firmicutes species belonging to the dominant human colonic microbiota ('Ruminococcus bicirculans') reveals two chromosomes and a selective capacity to utilize plant glucans.</title>
        <authorList>
            <consortium name="NISC Comparative Sequencing Program"/>
            <person name="Wegmann U."/>
            <person name="Louis P."/>
            <person name="Goesmann A."/>
            <person name="Henrissat B."/>
            <person name="Duncan S.H."/>
            <person name="Flint H.J."/>
        </authorList>
    </citation>
    <scope>NUCLEOTIDE SEQUENCE</scope>
    <source>
        <strain evidence="3">NBRC 108216</strain>
    </source>
</reference>
<dbReference type="EMBL" id="BSNJ01000009">
    <property type="protein sequence ID" value="GLQ22062.1"/>
    <property type="molecule type" value="Genomic_DNA"/>
</dbReference>
<dbReference type="InterPro" id="IPR051781">
    <property type="entry name" value="Metallo-dep_Hydrolase"/>
</dbReference>
<keyword evidence="4" id="KW-1185">Reference proteome</keyword>
<evidence type="ECO:0000256" key="1">
    <source>
        <dbReference type="SAM" id="SignalP"/>
    </source>
</evidence>